<comment type="caution">
    <text evidence="1">The sequence shown here is derived from an EMBL/GenBank/DDBJ whole genome shotgun (WGS) entry which is preliminary data.</text>
</comment>
<feature type="non-terminal residue" evidence="1">
    <location>
        <position position="130"/>
    </location>
</feature>
<gene>
    <name evidence="1" type="ORF">S03H2_44588</name>
</gene>
<dbReference type="EMBL" id="BARU01027891">
    <property type="protein sequence ID" value="GAH64335.1"/>
    <property type="molecule type" value="Genomic_DNA"/>
</dbReference>
<accession>X1I4V1</accession>
<organism evidence="1">
    <name type="scientific">marine sediment metagenome</name>
    <dbReference type="NCBI Taxonomy" id="412755"/>
    <lineage>
        <taxon>unclassified sequences</taxon>
        <taxon>metagenomes</taxon>
        <taxon>ecological metagenomes</taxon>
    </lineage>
</organism>
<sequence length="130" mass="15128">MSIKIPYTAAEFIKNEIKTLEYISNRGFFNNGFSDLANAISITYDIYRRVDLRKNLNFKFVSDFEIEIEGQPHTVVIHAQVIGNYKITTYSLGICARDGSCELIRRFHFDYVHDNRGMRQKVPISHLQYG</sequence>
<name>X1I4V1_9ZZZZ</name>
<protein>
    <submittedName>
        <fullName evidence="1">Uncharacterized protein</fullName>
    </submittedName>
</protein>
<proteinExistence type="predicted"/>
<evidence type="ECO:0000313" key="1">
    <source>
        <dbReference type="EMBL" id="GAH64335.1"/>
    </source>
</evidence>
<dbReference type="AlphaFoldDB" id="X1I4V1"/>
<reference evidence="1" key="1">
    <citation type="journal article" date="2014" name="Front. Microbiol.">
        <title>High frequency of phylogenetically diverse reductive dehalogenase-homologous genes in deep subseafloor sedimentary metagenomes.</title>
        <authorList>
            <person name="Kawai M."/>
            <person name="Futagami T."/>
            <person name="Toyoda A."/>
            <person name="Takaki Y."/>
            <person name="Nishi S."/>
            <person name="Hori S."/>
            <person name="Arai W."/>
            <person name="Tsubouchi T."/>
            <person name="Morono Y."/>
            <person name="Uchiyama I."/>
            <person name="Ito T."/>
            <person name="Fujiyama A."/>
            <person name="Inagaki F."/>
            <person name="Takami H."/>
        </authorList>
    </citation>
    <scope>NUCLEOTIDE SEQUENCE</scope>
    <source>
        <strain evidence="1">Expedition CK06-06</strain>
    </source>
</reference>